<accession>A0A481Z9E2</accession>
<organism evidence="7">
    <name type="scientific">Pithovirus LCPAC304</name>
    <dbReference type="NCBI Taxonomy" id="2506594"/>
    <lineage>
        <taxon>Viruses</taxon>
        <taxon>Pithoviruses</taxon>
    </lineage>
</organism>
<feature type="transmembrane region" description="Helical" evidence="5">
    <location>
        <begin position="122"/>
        <end position="144"/>
    </location>
</feature>
<name>A0A481Z9E2_9VIRU</name>
<feature type="domain" description="Fatty acid hydroxylase" evidence="6">
    <location>
        <begin position="133"/>
        <end position="277"/>
    </location>
</feature>
<feature type="transmembrane region" description="Helical" evidence="5">
    <location>
        <begin position="180"/>
        <end position="200"/>
    </location>
</feature>
<dbReference type="GO" id="GO:0005506">
    <property type="term" value="F:iron ion binding"/>
    <property type="evidence" value="ECO:0007669"/>
    <property type="project" value="InterPro"/>
</dbReference>
<reference evidence="7" key="1">
    <citation type="journal article" date="2019" name="MBio">
        <title>Virus Genomes from Deep Sea Sediments Expand the Ocean Megavirome and Support Independent Origins of Viral Gigantism.</title>
        <authorList>
            <person name="Backstrom D."/>
            <person name="Yutin N."/>
            <person name="Jorgensen S.L."/>
            <person name="Dharamshi J."/>
            <person name="Homa F."/>
            <person name="Zaremba-Niedwiedzka K."/>
            <person name="Spang A."/>
            <person name="Wolf Y.I."/>
            <person name="Koonin E.V."/>
            <person name="Ettema T.J."/>
        </authorList>
    </citation>
    <scope>NUCLEOTIDE SEQUENCE</scope>
</reference>
<keyword evidence="4 5" id="KW-0472">Membrane</keyword>
<proteinExistence type="predicted"/>
<keyword evidence="2 5" id="KW-0812">Transmembrane</keyword>
<keyword evidence="3 5" id="KW-1133">Transmembrane helix</keyword>
<comment type="subcellular location">
    <subcellularLocation>
        <location evidence="1">Membrane</location>
    </subcellularLocation>
</comment>
<protein>
    <submittedName>
        <fullName evidence="7">Fatty acid hydroxylase family protein</fullName>
    </submittedName>
</protein>
<evidence type="ECO:0000256" key="5">
    <source>
        <dbReference type="SAM" id="Phobius"/>
    </source>
</evidence>
<sequence>MISRKSLVKFLGIHLVFGSLSTLQFWILSLVMGTWTGIPFIGVMFLITLLKNYAVLIIDALYVYPKKWANAEEREHPTSRYVGEFHLFFWMAALVESTSVCLLSVLFGFATDPSTYCSYVVSYLYFFPLMFAFEVFFDFFHYWAHRQSHVGFFYKYFHKIHHRHRYTTGILTYYQHPLDLVLSNTIPTLLSFAILMWMFGMRMDLFQFSLLSVFKSATEIGGHLGKEMEKSSSCPQFFWLPKWLGIELYPSDHGLHHTHFNYNFSKRLSLWDKTFGTYRRPCLHK</sequence>
<feature type="transmembrane region" description="Helical" evidence="5">
    <location>
        <begin position="7"/>
        <end position="28"/>
    </location>
</feature>
<evidence type="ECO:0000313" key="7">
    <source>
        <dbReference type="EMBL" id="QBK92226.1"/>
    </source>
</evidence>
<dbReference type="EMBL" id="MK500569">
    <property type="protein sequence ID" value="QBK92226.1"/>
    <property type="molecule type" value="Genomic_DNA"/>
</dbReference>
<evidence type="ECO:0000256" key="4">
    <source>
        <dbReference type="ARBA" id="ARBA00023136"/>
    </source>
</evidence>
<dbReference type="GO" id="GO:0008610">
    <property type="term" value="P:lipid biosynthetic process"/>
    <property type="evidence" value="ECO:0007669"/>
    <property type="project" value="InterPro"/>
</dbReference>
<dbReference type="InterPro" id="IPR006694">
    <property type="entry name" value="Fatty_acid_hydroxylase"/>
</dbReference>
<dbReference type="InterPro" id="IPR050307">
    <property type="entry name" value="Sterol_Desaturase_Related"/>
</dbReference>
<feature type="transmembrane region" description="Helical" evidence="5">
    <location>
        <begin position="40"/>
        <end position="64"/>
    </location>
</feature>
<evidence type="ECO:0000256" key="1">
    <source>
        <dbReference type="ARBA" id="ARBA00004370"/>
    </source>
</evidence>
<dbReference type="PANTHER" id="PTHR11863">
    <property type="entry name" value="STEROL DESATURASE"/>
    <property type="match status" value="1"/>
</dbReference>
<dbReference type="GO" id="GO:0016020">
    <property type="term" value="C:membrane"/>
    <property type="evidence" value="ECO:0007669"/>
    <property type="project" value="UniProtKB-SubCell"/>
</dbReference>
<gene>
    <name evidence="7" type="ORF">LCPAC304_05730</name>
</gene>
<dbReference type="GO" id="GO:0016491">
    <property type="term" value="F:oxidoreductase activity"/>
    <property type="evidence" value="ECO:0007669"/>
    <property type="project" value="InterPro"/>
</dbReference>
<dbReference type="Pfam" id="PF04116">
    <property type="entry name" value="FA_hydroxylase"/>
    <property type="match status" value="1"/>
</dbReference>
<evidence type="ECO:0000259" key="6">
    <source>
        <dbReference type="Pfam" id="PF04116"/>
    </source>
</evidence>
<evidence type="ECO:0000256" key="2">
    <source>
        <dbReference type="ARBA" id="ARBA00022692"/>
    </source>
</evidence>
<evidence type="ECO:0000256" key="3">
    <source>
        <dbReference type="ARBA" id="ARBA00022989"/>
    </source>
</evidence>
<feature type="transmembrane region" description="Helical" evidence="5">
    <location>
        <begin position="85"/>
        <end position="110"/>
    </location>
</feature>